<dbReference type="InterPro" id="IPR032567">
    <property type="entry name" value="RTL1-rel"/>
</dbReference>
<dbReference type="OrthoDB" id="1936908at2759"/>
<dbReference type="AlphaFoldDB" id="A0A9W6U0F7"/>
<proteinExistence type="predicted"/>
<feature type="region of interest" description="Disordered" evidence="1">
    <location>
        <begin position="467"/>
        <end position="513"/>
    </location>
</feature>
<dbReference type="Gene3D" id="2.40.70.10">
    <property type="entry name" value="Acid Proteases"/>
    <property type="match status" value="1"/>
</dbReference>
<sequence>METSTYSGTGPDRLPRNRWFREINIAIVSRLIEAPSAKANFLLSRLSGKAKEWALGKLVVGPHGFPTLETLQSDLRLAFELPQDEARIRTTVFALKQAKLSMRDYVQKMRHLASALEEAFVLVLREDYVVASSYASSIPMETRQSGPEPMELDAVEVSQRQQWSPSRRARGCRDDRPMVCFQCRKPGHHAAVCRAPAPVIAYVEHSTSDEASSAAQQQKTAGGSRCGAPYWLEWRPRSSGGRPTSYPPVLHAHFNATTAGGDSRLIIVSLLVAGARRPLCALLDSGATNNFFPASCYPILPAGVPVRDLPGDVVAKLADEKPCRVAQREVSLSCTFDGFDSCADFIVIEMNYAFDCILDIPWVARYQPQIDCLARSVKPRQDFDVSEVFTHLLVASRDWPHVTVVDGASTTHVVRTSNDGPLGTTCAGIPHIHEAVELRLPHDNVVVGTAPPPHVISAVDNELSRLEEGASSSSVSDTSVSSRGSRRSKTFRRSRRRLMPRRDASPSPDPTESVCTIGYVDGVPSHTRVIEVASPPCDSKSITRPGLSWKNFLRDLKAEGIEQVCLITDAESVRRKINSIELSDASSRPKSAEPKSAREERFAAQS</sequence>
<dbReference type="CDD" id="cd00303">
    <property type="entry name" value="retropepsin_like"/>
    <property type="match status" value="1"/>
</dbReference>
<dbReference type="PANTHER" id="PTHR15503">
    <property type="entry name" value="LDOC1 RELATED"/>
    <property type="match status" value="1"/>
</dbReference>
<feature type="compositionally biased region" description="Basic residues" evidence="1">
    <location>
        <begin position="484"/>
        <end position="499"/>
    </location>
</feature>
<feature type="compositionally biased region" description="Low complexity" evidence="1">
    <location>
        <begin position="469"/>
        <end position="483"/>
    </location>
</feature>
<dbReference type="EMBL" id="BSXT01000262">
    <property type="protein sequence ID" value="GMF22769.1"/>
    <property type="molecule type" value="Genomic_DNA"/>
</dbReference>
<dbReference type="GO" id="GO:0004190">
    <property type="term" value="F:aspartic-type endopeptidase activity"/>
    <property type="evidence" value="ECO:0007669"/>
    <property type="project" value="InterPro"/>
</dbReference>
<dbReference type="Proteomes" id="UP001165121">
    <property type="component" value="Unassembled WGS sequence"/>
</dbReference>
<organism evidence="2 3">
    <name type="scientific">Phytophthora fragariaefolia</name>
    <dbReference type="NCBI Taxonomy" id="1490495"/>
    <lineage>
        <taxon>Eukaryota</taxon>
        <taxon>Sar</taxon>
        <taxon>Stramenopiles</taxon>
        <taxon>Oomycota</taxon>
        <taxon>Peronosporomycetes</taxon>
        <taxon>Peronosporales</taxon>
        <taxon>Peronosporaceae</taxon>
        <taxon>Phytophthora</taxon>
    </lineage>
</organism>
<gene>
    <name evidence="2" type="ORF">Pfra01_000342100</name>
</gene>
<evidence type="ECO:0000256" key="1">
    <source>
        <dbReference type="SAM" id="MobiDB-lite"/>
    </source>
</evidence>
<dbReference type="InterPro" id="IPR021109">
    <property type="entry name" value="Peptidase_aspartic_dom_sf"/>
</dbReference>
<keyword evidence="3" id="KW-1185">Reference proteome</keyword>
<evidence type="ECO:0000313" key="3">
    <source>
        <dbReference type="Proteomes" id="UP001165121"/>
    </source>
</evidence>
<feature type="compositionally biased region" description="Basic and acidic residues" evidence="1">
    <location>
        <begin position="590"/>
        <end position="606"/>
    </location>
</feature>
<dbReference type="GO" id="GO:0006508">
    <property type="term" value="P:proteolysis"/>
    <property type="evidence" value="ECO:0007669"/>
    <property type="project" value="InterPro"/>
</dbReference>
<comment type="caution">
    <text evidence="2">The sequence shown here is derived from an EMBL/GenBank/DDBJ whole genome shotgun (WGS) entry which is preliminary data.</text>
</comment>
<dbReference type="PANTHER" id="PTHR15503:SF22">
    <property type="entry name" value="TRANSPOSON TY3-I GAG POLYPROTEIN"/>
    <property type="match status" value="1"/>
</dbReference>
<feature type="region of interest" description="Disordered" evidence="1">
    <location>
        <begin position="582"/>
        <end position="606"/>
    </location>
</feature>
<dbReference type="PROSITE" id="PS00141">
    <property type="entry name" value="ASP_PROTEASE"/>
    <property type="match status" value="1"/>
</dbReference>
<reference evidence="2" key="1">
    <citation type="submission" date="2023-04" db="EMBL/GenBank/DDBJ databases">
        <title>Phytophthora fragariaefolia NBRC 109709.</title>
        <authorList>
            <person name="Ichikawa N."/>
            <person name="Sato H."/>
            <person name="Tonouchi N."/>
        </authorList>
    </citation>
    <scope>NUCLEOTIDE SEQUENCE</scope>
    <source>
        <strain evidence="2">NBRC 109709</strain>
    </source>
</reference>
<dbReference type="InterPro" id="IPR001969">
    <property type="entry name" value="Aspartic_peptidase_AS"/>
</dbReference>
<dbReference type="Pfam" id="PF08284">
    <property type="entry name" value="RVP_2"/>
    <property type="match status" value="1"/>
</dbReference>
<accession>A0A9W6U0F7</accession>
<name>A0A9W6U0F7_9STRA</name>
<protein>
    <submittedName>
        <fullName evidence="2">Unnamed protein product</fullName>
    </submittedName>
</protein>
<evidence type="ECO:0000313" key="2">
    <source>
        <dbReference type="EMBL" id="GMF22769.1"/>
    </source>
</evidence>